<dbReference type="Gene3D" id="2.130.10.130">
    <property type="entry name" value="Integrin alpha, N-terminal"/>
    <property type="match status" value="2"/>
</dbReference>
<evidence type="ECO:0000256" key="2">
    <source>
        <dbReference type="SAM" id="SignalP"/>
    </source>
</evidence>
<dbReference type="RefSeq" id="WP_114205501.1">
    <property type="nucleotide sequence ID" value="NZ_CP030840.1"/>
</dbReference>
<evidence type="ECO:0000256" key="1">
    <source>
        <dbReference type="ARBA" id="ARBA00022729"/>
    </source>
</evidence>
<dbReference type="InterPro" id="IPR013517">
    <property type="entry name" value="FG-GAP"/>
</dbReference>
<dbReference type="KEGG" id="abas:ACPOL_0343"/>
<dbReference type="Pfam" id="PF13517">
    <property type="entry name" value="FG-GAP_3"/>
    <property type="match status" value="3"/>
</dbReference>
<dbReference type="InterPro" id="IPR027039">
    <property type="entry name" value="Crtac1"/>
</dbReference>
<keyword evidence="1 2" id="KW-0732">Signal</keyword>
<accession>A0A2Z5FTA3</accession>
<dbReference type="PANTHER" id="PTHR16026">
    <property type="entry name" value="CARTILAGE ACIDIC PROTEIN 1"/>
    <property type="match status" value="1"/>
</dbReference>
<dbReference type="AlphaFoldDB" id="A0A2Z5FTA3"/>
<dbReference type="InterPro" id="IPR028994">
    <property type="entry name" value="Integrin_alpha_N"/>
</dbReference>
<feature type="domain" description="ASPIC/UnbV" evidence="3">
    <location>
        <begin position="506"/>
        <end position="572"/>
    </location>
</feature>
<dbReference type="PANTHER" id="PTHR16026:SF0">
    <property type="entry name" value="CARTILAGE ACIDIC PROTEIN 1"/>
    <property type="match status" value="1"/>
</dbReference>
<evidence type="ECO:0000313" key="5">
    <source>
        <dbReference type="Proteomes" id="UP000253606"/>
    </source>
</evidence>
<evidence type="ECO:0000259" key="3">
    <source>
        <dbReference type="Pfam" id="PF07593"/>
    </source>
</evidence>
<feature type="chain" id="PRO_5016417569" evidence="2">
    <location>
        <begin position="19"/>
        <end position="593"/>
    </location>
</feature>
<protein>
    <submittedName>
        <fullName evidence="4">ASPIC/UnbV domain protein</fullName>
    </submittedName>
</protein>
<dbReference type="SUPFAM" id="SSF69318">
    <property type="entry name" value="Integrin alpha N-terminal domain"/>
    <property type="match status" value="1"/>
</dbReference>
<keyword evidence="5" id="KW-1185">Reference proteome</keyword>
<dbReference type="InterPro" id="IPR011519">
    <property type="entry name" value="UnbV_ASPIC"/>
</dbReference>
<reference evidence="4 5" key="1">
    <citation type="journal article" date="2018" name="Front. Microbiol.">
        <title>Hydrolytic Capabilities as a Key to Environmental Success: Chitinolytic and Cellulolytic Acidobacteria From Acidic Sub-arctic Soils and Boreal Peatlands.</title>
        <authorList>
            <person name="Belova S.E."/>
            <person name="Ravin N.V."/>
            <person name="Pankratov T.A."/>
            <person name="Rakitin A.L."/>
            <person name="Ivanova A.A."/>
            <person name="Beletsky A.V."/>
            <person name="Mardanov A.V."/>
            <person name="Sinninghe Damste J.S."/>
            <person name="Dedysh S.N."/>
        </authorList>
    </citation>
    <scope>NUCLEOTIDE SEQUENCE [LARGE SCALE GENOMIC DNA]</scope>
    <source>
        <strain evidence="4 5">SBC82</strain>
    </source>
</reference>
<sequence length="593" mass="64604">MRSIRGSLPLAISLSLLAASLLSVKLPAQMVGGTATDQPVRPLPPGMKAPIVDFRDLAAQAGLTAKVISGELDQTYIVENTGTGVAIFDYDNDGLPDIFLVQGDRLQSSAPPLTPHLYHNLGGLRFEDVTAKSGIGHLGWGQGVCAGDPDNNGHVDLFVTQWGHNVFLRNMGNGVFQEETKERGLDRPESRWSTGCAFIDYDRDGYLDLVVANYVDFKAQDSPRPRSESGCNWKGMPVPCGPRGLKGETMTLYHNDGHGHFVDVTKPSGIETPREYYGFTVLTGDFDNDGWPDIFIACDSTPSLYFHNKRNGTFEEMGLASGLAVNEDGREQAGMGATAADYDGDGRLDIFKTNFSNDTDTLYRNLPNNVFDDVTSATGLAVHTQYVKWGAAFLDFDNDGWPDLFVADGHVYPFVEKYNLGEEFKQPRQLFWNRGDGQFFDVSSTGGSALTAKHSSRGIAVGDLDNDGSEEIVTVNLFEAPSLLKNFGPRGNALLVRALTATGRDAVGARITLTVGERKEIDEVRSGGYHISQGDFRVHFGMGHAAKADLTIRWPDGPVTNVETIHGVDANQWIVVREGRGIIERHAFAHTAP</sequence>
<name>A0A2Z5FTA3_9BACT</name>
<dbReference type="EMBL" id="CP030840">
    <property type="protein sequence ID" value="AXC09724.1"/>
    <property type="molecule type" value="Genomic_DNA"/>
</dbReference>
<proteinExistence type="predicted"/>
<evidence type="ECO:0000313" key="4">
    <source>
        <dbReference type="EMBL" id="AXC09724.1"/>
    </source>
</evidence>
<dbReference type="Pfam" id="PF07593">
    <property type="entry name" value="UnbV_ASPIC"/>
    <property type="match status" value="1"/>
</dbReference>
<gene>
    <name evidence="4" type="ORF">ACPOL_0343</name>
</gene>
<feature type="signal peptide" evidence="2">
    <location>
        <begin position="1"/>
        <end position="18"/>
    </location>
</feature>
<organism evidence="4 5">
    <name type="scientific">Acidisarcina polymorpha</name>
    <dbReference type="NCBI Taxonomy" id="2211140"/>
    <lineage>
        <taxon>Bacteria</taxon>
        <taxon>Pseudomonadati</taxon>
        <taxon>Acidobacteriota</taxon>
        <taxon>Terriglobia</taxon>
        <taxon>Terriglobales</taxon>
        <taxon>Acidobacteriaceae</taxon>
        <taxon>Acidisarcina</taxon>
    </lineage>
</organism>
<dbReference type="OrthoDB" id="5481797at2"/>
<dbReference type="Proteomes" id="UP000253606">
    <property type="component" value="Chromosome"/>
</dbReference>